<sequence>MEGFLKLSTLLIVCMLVSAPMASEAAISCGAVASNLGQCINYLTRGGFVPRGCCSGVQRLHSMARTTRDRQQACRCIQGAARALGSRLNPGRAARLPGACRVRISYPISARTNSSGEHERIYTLNKSRYSSNLHACETKHNSRLHMTLMTSFPNYKNRTDDLNKVKTIKTKMAFASKIITCLLILTIYIAAPTESHITCGTVTSTMTQCISYLTNGGPLPSSCCVAVKSLNQMAQTTPDRRQVCECLKSAGKEIKGLNIDLVAALPTTCGVSLSYPIGFNTNCDSISIAV</sequence>
<dbReference type="SUPFAM" id="SSF47699">
    <property type="entry name" value="Bifunctional inhibitor/lipid-transfer protein/seed storage 2S albumin"/>
    <property type="match status" value="2"/>
</dbReference>
<evidence type="ECO:0000313" key="5">
    <source>
        <dbReference type="EMBL" id="KAH0902887.1"/>
    </source>
</evidence>
<dbReference type="EMBL" id="JAGKQM010000011">
    <property type="protein sequence ID" value="KAH0902887.1"/>
    <property type="molecule type" value="Genomic_DNA"/>
</dbReference>
<name>A0ABQ8BEM6_BRANA</name>
<dbReference type="Gene3D" id="1.10.110.10">
    <property type="entry name" value="Plant lipid-transfer and hydrophobic proteins"/>
    <property type="match status" value="2"/>
</dbReference>
<keyword evidence="2" id="KW-0446">Lipid-binding</keyword>
<dbReference type="CDD" id="cd01960">
    <property type="entry name" value="nsLTP1"/>
    <property type="match status" value="2"/>
</dbReference>
<dbReference type="InterPro" id="IPR000528">
    <property type="entry name" value="Plant_nsLTP"/>
</dbReference>
<comment type="function">
    <text evidence="2">Plant non-specific lipid-transfer proteins transfer phospholipids as well as galactolipids across membranes. May play a role in wax or cutin deposition in the cell walls of expanding epidermal cells and certain secretory tissues.</text>
</comment>
<organism evidence="5 6">
    <name type="scientific">Brassica napus</name>
    <name type="common">Rape</name>
    <dbReference type="NCBI Taxonomy" id="3708"/>
    <lineage>
        <taxon>Eukaryota</taxon>
        <taxon>Viridiplantae</taxon>
        <taxon>Streptophyta</taxon>
        <taxon>Embryophyta</taxon>
        <taxon>Tracheophyta</taxon>
        <taxon>Spermatophyta</taxon>
        <taxon>Magnoliopsida</taxon>
        <taxon>eudicotyledons</taxon>
        <taxon>Gunneridae</taxon>
        <taxon>Pentapetalae</taxon>
        <taxon>rosids</taxon>
        <taxon>malvids</taxon>
        <taxon>Brassicales</taxon>
        <taxon>Brassicaceae</taxon>
        <taxon>Brassiceae</taxon>
        <taxon>Brassica</taxon>
    </lineage>
</organism>
<dbReference type="Pfam" id="PF00234">
    <property type="entry name" value="Tryp_alpha_amyl"/>
    <property type="match status" value="2"/>
</dbReference>
<reference evidence="5 6" key="1">
    <citation type="submission" date="2021-05" db="EMBL/GenBank/DDBJ databases">
        <title>Genome Assembly of Synthetic Allotetraploid Brassica napus Reveals Homoeologous Exchanges between Subgenomes.</title>
        <authorList>
            <person name="Davis J.T."/>
        </authorList>
    </citation>
    <scope>NUCLEOTIDE SEQUENCE [LARGE SCALE GENOMIC DNA]</scope>
    <source>
        <strain evidence="6">cv. Da-Ae</strain>
        <tissue evidence="5">Seedling</tissue>
    </source>
</reference>
<dbReference type="PRINTS" id="PR00382">
    <property type="entry name" value="LIPIDTRNSFER"/>
</dbReference>
<dbReference type="PANTHER" id="PTHR33076">
    <property type="entry name" value="NON-SPECIFIC LIPID-TRANSFER PROTEIN 2-RELATED"/>
    <property type="match status" value="1"/>
</dbReference>
<gene>
    <name evidence="5" type="ORF">HID58_042390</name>
</gene>
<proteinExistence type="inferred from homology"/>
<keyword evidence="2" id="KW-0813">Transport</keyword>
<feature type="chain" id="PRO_5047087799" description="Non-specific lipid-transfer protein" evidence="3">
    <location>
        <begin position="26"/>
        <end position="290"/>
    </location>
</feature>
<dbReference type="InterPro" id="IPR016140">
    <property type="entry name" value="Bifunc_inhib/LTP/seed_store"/>
</dbReference>
<keyword evidence="3" id="KW-0732">Signal</keyword>
<feature type="domain" description="Bifunctional inhibitor/plant lipid transfer protein/seed storage helical" evidence="4">
    <location>
        <begin position="29"/>
        <end position="111"/>
    </location>
</feature>
<evidence type="ECO:0000256" key="1">
    <source>
        <dbReference type="ARBA" id="ARBA00009748"/>
    </source>
</evidence>
<accession>A0ABQ8BEM6</accession>
<feature type="domain" description="Bifunctional inhibitor/plant lipid transfer protein/seed storage helical" evidence="4">
    <location>
        <begin position="199"/>
        <end position="283"/>
    </location>
</feature>
<comment type="caution">
    <text evidence="5">The sequence shown here is derived from an EMBL/GenBank/DDBJ whole genome shotgun (WGS) entry which is preliminary data.</text>
</comment>
<protein>
    <recommendedName>
        <fullName evidence="2">Non-specific lipid-transfer protein</fullName>
    </recommendedName>
</protein>
<comment type="similarity">
    <text evidence="1 2">Belongs to the plant LTP family.</text>
</comment>
<evidence type="ECO:0000259" key="4">
    <source>
        <dbReference type="SMART" id="SM00499"/>
    </source>
</evidence>
<evidence type="ECO:0000256" key="3">
    <source>
        <dbReference type="SAM" id="SignalP"/>
    </source>
</evidence>
<dbReference type="InterPro" id="IPR036312">
    <property type="entry name" value="Bifun_inhib/LTP/seed_sf"/>
</dbReference>
<dbReference type="SMART" id="SM00499">
    <property type="entry name" value="AAI"/>
    <property type="match status" value="2"/>
</dbReference>
<keyword evidence="6" id="KW-1185">Reference proteome</keyword>
<feature type="signal peptide" evidence="3">
    <location>
        <begin position="1"/>
        <end position="25"/>
    </location>
</feature>
<dbReference type="Proteomes" id="UP000824890">
    <property type="component" value="Unassembled WGS sequence"/>
</dbReference>
<evidence type="ECO:0000313" key="6">
    <source>
        <dbReference type="Proteomes" id="UP000824890"/>
    </source>
</evidence>
<evidence type="ECO:0000256" key="2">
    <source>
        <dbReference type="RuleBase" id="RU000628"/>
    </source>
</evidence>